<keyword evidence="3" id="KW-1185">Reference proteome</keyword>
<evidence type="ECO:0000259" key="1">
    <source>
        <dbReference type="Pfam" id="PF22818"/>
    </source>
</evidence>
<reference evidence="3" key="1">
    <citation type="submission" date="2017-04" db="EMBL/GenBank/DDBJ databases">
        <authorList>
            <person name="Varghese N."/>
            <person name="Submissions S."/>
        </authorList>
    </citation>
    <scope>NUCLEOTIDE SEQUENCE [LARGE SCALE GENOMIC DNA]</scope>
    <source>
        <strain evidence="3">DSM 22618</strain>
    </source>
</reference>
<dbReference type="Gene3D" id="3.10.129.10">
    <property type="entry name" value="Hotdog Thioesterase"/>
    <property type="match status" value="1"/>
</dbReference>
<protein>
    <submittedName>
        <fullName evidence="2">FabA-like domain-containing protein</fullName>
    </submittedName>
</protein>
<name>A0A1Y6BSI2_9NEIS</name>
<organism evidence="2 3">
    <name type="scientific">Pseudogulbenkiania subflava DSM 22618</name>
    <dbReference type="NCBI Taxonomy" id="1123014"/>
    <lineage>
        <taxon>Bacteria</taxon>
        <taxon>Pseudomonadati</taxon>
        <taxon>Pseudomonadota</taxon>
        <taxon>Betaproteobacteria</taxon>
        <taxon>Neisseriales</taxon>
        <taxon>Chromobacteriaceae</taxon>
        <taxon>Pseudogulbenkiania</taxon>
    </lineage>
</organism>
<dbReference type="PIRSF" id="PIRSF030962">
    <property type="entry name" value="Dehydrase_ECs4332_prd"/>
    <property type="match status" value="1"/>
</dbReference>
<dbReference type="Proteomes" id="UP000192920">
    <property type="component" value="Unassembled WGS sequence"/>
</dbReference>
<dbReference type="RefSeq" id="WP_085276448.1">
    <property type="nucleotide sequence ID" value="NZ_FXAG01000010.1"/>
</dbReference>
<dbReference type="SUPFAM" id="SSF54637">
    <property type="entry name" value="Thioesterase/thiol ester dehydrase-isomerase"/>
    <property type="match status" value="1"/>
</dbReference>
<dbReference type="InterPro" id="IPR029069">
    <property type="entry name" value="HotDog_dom_sf"/>
</dbReference>
<dbReference type="InterPro" id="IPR016962">
    <property type="entry name" value="Dehydrase_ECs4332_prd"/>
</dbReference>
<evidence type="ECO:0000313" key="2">
    <source>
        <dbReference type="EMBL" id="SMF25794.1"/>
    </source>
</evidence>
<accession>A0A1Y6BSI2</accession>
<dbReference type="STRING" id="1123014.SAMN02745746_02196"/>
<sequence>MQHATLPIPSDHPAYAGHFPGRPVLPGVVLLDHAMLAIEDACQLQLGGLLLAKFHNPVSPGQSLRLEFRQDAAAVAFAIFHEQRKVADGKFAIAVEQAG</sequence>
<proteinExistence type="predicted"/>
<gene>
    <name evidence="2" type="ORF">SAMN02745746_02196</name>
</gene>
<dbReference type="AlphaFoldDB" id="A0A1Y6BSI2"/>
<dbReference type="EMBL" id="FXAG01000010">
    <property type="protein sequence ID" value="SMF25794.1"/>
    <property type="molecule type" value="Genomic_DNA"/>
</dbReference>
<dbReference type="InterPro" id="IPR054545">
    <property type="entry name" value="ApeI-like"/>
</dbReference>
<feature type="domain" description="ApeI dehydratase-like" evidence="1">
    <location>
        <begin position="4"/>
        <end position="90"/>
    </location>
</feature>
<dbReference type="Pfam" id="PF22818">
    <property type="entry name" value="ApeI-like"/>
    <property type="match status" value="1"/>
</dbReference>
<evidence type="ECO:0000313" key="3">
    <source>
        <dbReference type="Proteomes" id="UP000192920"/>
    </source>
</evidence>
<dbReference type="GO" id="GO:0016829">
    <property type="term" value="F:lyase activity"/>
    <property type="evidence" value="ECO:0007669"/>
    <property type="project" value="UniProtKB-KW"/>
</dbReference>